<keyword evidence="5" id="KW-1185">Reference proteome</keyword>
<accession>A0A9W6DFJ5</accession>
<organism evidence="4 5">
    <name type="scientific">Vallitalea longa</name>
    <dbReference type="NCBI Taxonomy" id="2936439"/>
    <lineage>
        <taxon>Bacteria</taxon>
        <taxon>Bacillati</taxon>
        <taxon>Bacillota</taxon>
        <taxon>Clostridia</taxon>
        <taxon>Lachnospirales</taxon>
        <taxon>Vallitaleaceae</taxon>
        <taxon>Vallitalea</taxon>
    </lineage>
</organism>
<dbReference type="Proteomes" id="UP001144256">
    <property type="component" value="Unassembled WGS sequence"/>
</dbReference>
<comment type="caution">
    <text evidence="4">The sequence shown here is derived from an EMBL/GenBank/DDBJ whole genome shotgun (WGS) entry which is preliminary data.</text>
</comment>
<evidence type="ECO:0000259" key="3">
    <source>
        <dbReference type="PROSITE" id="PS50977"/>
    </source>
</evidence>
<gene>
    <name evidence="4" type="ORF">SH1V18_12540</name>
</gene>
<dbReference type="Pfam" id="PF00440">
    <property type="entry name" value="TetR_N"/>
    <property type="match status" value="1"/>
</dbReference>
<dbReference type="PROSITE" id="PS50977">
    <property type="entry name" value="HTH_TETR_2"/>
    <property type="match status" value="1"/>
</dbReference>
<evidence type="ECO:0000313" key="5">
    <source>
        <dbReference type="Proteomes" id="UP001144256"/>
    </source>
</evidence>
<evidence type="ECO:0000256" key="2">
    <source>
        <dbReference type="PROSITE-ProRule" id="PRU00335"/>
    </source>
</evidence>
<sequence length="189" mass="22124">MNTKDKLINATIDLVYQYGLTHIPTSKIAKKAQYSEATIYKYFDSKVDLLIEVYLKIKSDLDKAIFVGTDGIDNELNKVKKVWFNYLDYFLNYPKRLKYYLQFTNSTYMNNVIFEMGKARFESLTAYMVENIKKGFFRDMPLAFYYAFVHIPILEIARAAIDGEVVLNDELKEQAFLSTLRVISKNNYS</sequence>
<dbReference type="Gene3D" id="1.10.357.10">
    <property type="entry name" value="Tetracycline Repressor, domain 2"/>
    <property type="match status" value="1"/>
</dbReference>
<reference evidence="4" key="1">
    <citation type="submission" date="2022-06" db="EMBL/GenBank/DDBJ databases">
        <title>Vallitalea longa sp. nov., an anaerobic bacterium isolated from marine sediment.</title>
        <authorList>
            <person name="Hirano S."/>
            <person name="Terahara T."/>
            <person name="Mori K."/>
            <person name="Hamada M."/>
            <person name="Matsumoto R."/>
            <person name="Kobayashi T."/>
        </authorList>
    </citation>
    <scope>NUCLEOTIDE SEQUENCE</scope>
    <source>
        <strain evidence="4">SH18-1</strain>
    </source>
</reference>
<protein>
    <submittedName>
        <fullName evidence="4">TetR family transcriptional regulator</fullName>
    </submittedName>
</protein>
<feature type="domain" description="HTH tetR-type" evidence="3">
    <location>
        <begin position="1"/>
        <end position="61"/>
    </location>
</feature>
<evidence type="ECO:0000313" key="4">
    <source>
        <dbReference type="EMBL" id="GKX28774.1"/>
    </source>
</evidence>
<dbReference type="AlphaFoldDB" id="A0A9W6DFJ5"/>
<dbReference type="PANTHER" id="PTHR43479">
    <property type="entry name" value="ACREF/ENVCD OPERON REPRESSOR-RELATED"/>
    <property type="match status" value="1"/>
</dbReference>
<dbReference type="InterPro" id="IPR009057">
    <property type="entry name" value="Homeodomain-like_sf"/>
</dbReference>
<dbReference type="PANTHER" id="PTHR43479:SF11">
    <property type="entry name" value="ACREF_ENVCD OPERON REPRESSOR-RELATED"/>
    <property type="match status" value="1"/>
</dbReference>
<dbReference type="InterPro" id="IPR050624">
    <property type="entry name" value="HTH-type_Tx_Regulator"/>
</dbReference>
<evidence type="ECO:0000256" key="1">
    <source>
        <dbReference type="ARBA" id="ARBA00023125"/>
    </source>
</evidence>
<dbReference type="EMBL" id="BRLB01000002">
    <property type="protein sequence ID" value="GKX28774.1"/>
    <property type="molecule type" value="Genomic_DNA"/>
</dbReference>
<dbReference type="PRINTS" id="PR00455">
    <property type="entry name" value="HTHTETR"/>
</dbReference>
<dbReference type="RefSeq" id="WP_281813529.1">
    <property type="nucleotide sequence ID" value="NZ_BRLB01000002.1"/>
</dbReference>
<feature type="DNA-binding region" description="H-T-H motif" evidence="2">
    <location>
        <begin position="24"/>
        <end position="43"/>
    </location>
</feature>
<dbReference type="InterPro" id="IPR001647">
    <property type="entry name" value="HTH_TetR"/>
</dbReference>
<dbReference type="SUPFAM" id="SSF46689">
    <property type="entry name" value="Homeodomain-like"/>
    <property type="match status" value="1"/>
</dbReference>
<dbReference type="GO" id="GO:0003677">
    <property type="term" value="F:DNA binding"/>
    <property type="evidence" value="ECO:0007669"/>
    <property type="project" value="UniProtKB-UniRule"/>
</dbReference>
<proteinExistence type="predicted"/>
<keyword evidence="1 2" id="KW-0238">DNA-binding</keyword>
<name>A0A9W6DFJ5_9FIRM</name>